<evidence type="ECO:0008006" key="3">
    <source>
        <dbReference type="Google" id="ProtNLM"/>
    </source>
</evidence>
<reference evidence="1 2" key="1">
    <citation type="submission" date="2018-05" db="EMBL/GenBank/DDBJ databases">
        <authorList>
            <consortium name="PulseNet: The National Subtyping Network for Foodborne Disease Surveillance"/>
            <person name="Tarr C.L."/>
            <person name="Trees E."/>
            <person name="Katz L.S."/>
            <person name="Carleton-Romer H.A."/>
            <person name="Stroika S."/>
            <person name="Kucerova Z."/>
            <person name="Roache K.F."/>
            <person name="Sabol A.L."/>
            <person name="Besser J."/>
            <person name="Gerner-Smidt P."/>
        </authorList>
    </citation>
    <scope>NUCLEOTIDE SEQUENCE [LARGE SCALE GENOMIC DNA]</scope>
    <source>
        <strain evidence="1 2">D5625</strain>
    </source>
</reference>
<sequence length="507" mass="60690">MSCIDVAREKISYAIFLWDFQQAIKLYENFINLDKELLDEYLSFLFNLGYFDQVIYNAEKYNIKNVFYYQAKRIKKQKFKNIKNIEKEYQSGFALYILRSSLKYGFKVEIALKEYHAYFRWISTSMQIKYFIAYLIDRYFTFNLSEVKLSVANSLYGILYNYSDVGSLIYQNKYIFFYQNIFNINMQKNYRVAICISGALRGEYKITLNNIYDKIAKPLKADIFLFSWELAAIKWPGITGGSQWITRVLPKYIQTQCPDFLKETHNFKKLMPYTFNKLSIPKLEKINNKLNKRTRGKKSFSGLNFVFNDFFLENENDFNQRYNGCTNMFKMWYGIHKVFSLMQKYENENNIRYDYIIRIRPDILVENKITKHSLFNVRFDSIELIRNYVSGLPHDLYAFGTRSVMEHYMNFWEISNDIAMFKQHQEMSAPHSKLHEYLLGFGIKTCISKIRYSFQNIGEILYKGYQLPNITQELEYDLNSLSSKFSKEDILKIKDFFGKLIYDSHLR</sequence>
<evidence type="ECO:0000313" key="1">
    <source>
        <dbReference type="EMBL" id="EAK9994284.1"/>
    </source>
</evidence>
<name>A0A6L1L3B3_CAMLA</name>
<feature type="non-terminal residue" evidence="1">
    <location>
        <position position="507"/>
    </location>
</feature>
<proteinExistence type="predicted"/>
<organism evidence="1 2">
    <name type="scientific">Campylobacter lari</name>
    <dbReference type="NCBI Taxonomy" id="201"/>
    <lineage>
        <taxon>Bacteria</taxon>
        <taxon>Pseudomonadati</taxon>
        <taxon>Campylobacterota</taxon>
        <taxon>Epsilonproteobacteria</taxon>
        <taxon>Campylobacterales</taxon>
        <taxon>Campylobacteraceae</taxon>
        <taxon>Campylobacter</taxon>
    </lineage>
</organism>
<accession>A0A6L1L3B3</accession>
<dbReference type="Proteomes" id="UP000476009">
    <property type="component" value="Unassembled WGS sequence"/>
</dbReference>
<comment type="caution">
    <text evidence="1">The sequence shown here is derived from an EMBL/GenBank/DDBJ whole genome shotgun (WGS) entry which is preliminary data.</text>
</comment>
<protein>
    <recommendedName>
        <fullName evidence="3">Capsular biosynthesis protein</fullName>
    </recommendedName>
</protein>
<dbReference type="AlphaFoldDB" id="A0A6L1L3B3"/>
<gene>
    <name evidence="1" type="ORF">A9458_05425</name>
</gene>
<evidence type="ECO:0000313" key="2">
    <source>
        <dbReference type="Proteomes" id="UP000476009"/>
    </source>
</evidence>
<dbReference type="EMBL" id="AACKNS010000006">
    <property type="protein sequence ID" value="EAK9994284.1"/>
    <property type="molecule type" value="Genomic_DNA"/>
</dbReference>